<protein>
    <submittedName>
        <fullName evidence="1">MalY/PatB family protein</fullName>
        <ecNumber evidence="1">4.4.1.13</ecNumber>
    </submittedName>
</protein>
<keyword evidence="2" id="KW-1185">Reference proteome</keyword>
<comment type="caution">
    <text evidence="1">The sequence shown here is derived from an EMBL/GenBank/DDBJ whole genome shotgun (WGS) entry which is preliminary data.</text>
</comment>
<keyword evidence="1" id="KW-0456">Lyase</keyword>
<dbReference type="Proteomes" id="UP001375539">
    <property type="component" value="Unassembled WGS sequence"/>
</dbReference>
<dbReference type="EMBL" id="JBBKAI010000002">
    <property type="protein sequence ID" value="MEJ8658710.1"/>
    <property type="molecule type" value="Genomic_DNA"/>
</dbReference>
<accession>A0ACC6QK73</accession>
<proteinExistence type="predicted"/>
<sequence length="389" mass="42937">MTTYDFDTPVDRRGTASVQWDGVADRFGVPGLLPFTISDMDFPCPPQVLDALRERVAHGVFGYTDWRLGEFREAIRGWYAGRHDTALDPEWIVYAPSVLSLLSQLLQMWTEPGDGVVVHTPTYDGFRKAVTGLGRELRGVPMRDAAGLERELARPDTKVLLLCSPHNPTGRVWTETALGEMARMARTHGVAVIADEIHADFAHDGHRHLPWTRFVTDQGRGPGRWALITSASKAFNFPGLNGSYGIIGDPEERATFVRRMETGEGLASPAVLSLTAHIAAYREGAQWLDAARSYVAGNMTMLADRLRSAFPELRWEPPQAGYLAWIDLRALGVDDEALQRELVERERVAIMRGGVYGAEGFVRVNLGCPRSKAEAGADALVRALTRLTA</sequence>
<reference evidence="1" key="1">
    <citation type="submission" date="2024-03" db="EMBL/GenBank/DDBJ databases">
        <title>Novel Streptomyces species of biotechnological and ecological value are a feature of Machair soil.</title>
        <authorList>
            <person name="Prole J.R."/>
            <person name="Goodfellow M."/>
            <person name="Allenby N."/>
            <person name="Ward A.C."/>
        </authorList>
    </citation>
    <scope>NUCLEOTIDE SEQUENCE</scope>
    <source>
        <strain evidence="1">MS1.AVA.4</strain>
    </source>
</reference>
<dbReference type="EC" id="4.4.1.13" evidence="1"/>
<organism evidence="1 2">
    <name type="scientific">Streptomyces pratisoli</name>
    <dbReference type="NCBI Taxonomy" id="3139917"/>
    <lineage>
        <taxon>Bacteria</taxon>
        <taxon>Bacillati</taxon>
        <taxon>Actinomycetota</taxon>
        <taxon>Actinomycetes</taxon>
        <taxon>Kitasatosporales</taxon>
        <taxon>Streptomycetaceae</taxon>
        <taxon>Streptomyces</taxon>
    </lineage>
</organism>
<name>A0ACC6QK73_9ACTN</name>
<evidence type="ECO:0000313" key="2">
    <source>
        <dbReference type="Proteomes" id="UP001375539"/>
    </source>
</evidence>
<evidence type="ECO:0000313" key="1">
    <source>
        <dbReference type="EMBL" id="MEJ8658710.1"/>
    </source>
</evidence>
<gene>
    <name evidence="1" type="ORF">WKI58_19685</name>
</gene>